<dbReference type="AlphaFoldDB" id="A0A1M6T3Q7"/>
<evidence type="ECO:0008006" key="3">
    <source>
        <dbReference type="Google" id="ProtNLM"/>
    </source>
</evidence>
<organism evidence="1 2">
    <name type="scientific">Fibrobacter intestinalis</name>
    <dbReference type="NCBI Taxonomy" id="28122"/>
    <lineage>
        <taxon>Bacteria</taxon>
        <taxon>Pseudomonadati</taxon>
        <taxon>Fibrobacterota</taxon>
        <taxon>Fibrobacteria</taxon>
        <taxon>Fibrobacterales</taxon>
        <taxon>Fibrobacteraceae</taxon>
        <taxon>Fibrobacter</taxon>
    </lineage>
</organism>
<dbReference type="EMBL" id="FRAW01000008">
    <property type="protein sequence ID" value="SHK51544.1"/>
    <property type="molecule type" value="Genomic_DNA"/>
</dbReference>
<reference evidence="2" key="1">
    <citation type="submission" date="2016-11" db="EMBL/GenBank/DDBJ databases">
        <authorList>
            <person name="Varghese N."/>
            <person name="Submissions S."/>
        </authorList>
    </citation>
    <scope>NUCLEOTIDE SEQUENCE [LARGE SCALE GENOMIC DNA]</scope>
    <source>
        <strain evidence="2">UWOS</strain>
    </source>
</reference>
<sequence>MIKIFRHIPWILLFAVSASALDRIWDTRYTFGPEFMTRDRISLGAGFYTNYQEDGYLPLNAQLAINDYIEIGGKLLFDTEDDFESVQTYLDVGAKYRIFEYSTIEMDFLIGIGNSRGPGLAFSYAKLQPLSRIFSTLYEVRLGFFDRIVSDDGIAEFAFGATPQFKFTEAVLAMMGIETSGSLGNMKDDFMVDIVPRIQLGILPNMHVMLEMAIGILQEKNNDRIRLGAYSVLGF</sequence>
<protein>
    <recommendedName>
        <fullName evidence="3">Outer membrane protein beta-barrel domain-containing protein</fullName>
    </recommendedName>
</protein>
<proteinExistence type="predicted"/>
<keyword evidence="2" id="KW-1185">Reference proteome</keyword>
<gene>
    <name evidence="1" type="ORF">SAMN05720469_10865</name>
</gene>
<dbReference type="RefSeq" id="WP_143159344.1">
    <property type="nucleotide sequence ID" value="NZ_FRAW01000008.1"/>
</dbReference>
<evidence type="ECO:0000313" key="2">
    <source>
        <dbReference type="Proteomes" id="UP000184275"/>
    </source>
</evidence>
<accession>A0A1M6T3Q7</accession>
<evidence type="ECO:0000313" key="1">
    <source>
        <dbReference type="EMBL" id="SHK51544.1"/>
    </source>
</evidence>
<dbReference type="Proteomes" id="UP000184275">
    <property type="component" value="Unassembled WGS sequence"/>
</dbReference>
<name>A0A1M6T3Q7_9BACT</name>